<evidence type="ECO:0000313" key="4">
    <source>
        <dbReference type="Proteomes" id="UP000008544"/>
    </source>
</evidence>
<dbReference type="HOGENOM" id="CLU_053345_1_0_9"/>
<feature type="chain" id="PRO_5002764926" evidence="1">
    <location>
        <begin position="26"/>
        <end position="304"/>
    </location>
</feature>
<evidence type="ECO:0000259" key="2">
    <source>
        <dbReference type="PROSITE" id="PS51782"/>
    </source>
</evidence>
<dbReference type="InterPro" id="IPR018392">
    <property type="entry name" value="LysM"/>
</dbReference>
<gene>
    <name evidence="3" type="ordered locus">Daud_1096</name>
</gene>
<protein>
    <submittedName>
        <fullName evidence="3">Cell wall hydrolase, SleB</fullName>
    </submittedName>
</protein>
<dbReference type="EMBL" id="CP000860">
    <property type="protein sequence ID" value="ACA59608.1"/>
    <property type="molecule type" value="Genomic_DNA"/>
</dbReference>
<dbReference type="Proteomes" id="UP000008544">
    <property type="component" value="Chromosome"/>
</dbReference>
<dbReference type="GO" id="GO:0016787">
    <property type="term" value="F:hydrolase activity"/>
    <property type="evidence" value="ECO:0007669"/>
    <property type="project" value="UniProtKB-KW"/>
</dbReference>
<reference evidence="3 4" key="2">
    <citation type="journal article" date="2008" name="Science">
        <title>Environmental genomics reveals a single-species ecosystem deep within Earth.</title>
        <authorList>
            <person name="Chivian D."/>
            <person name="Brodie E.L."/>
            <person name="Alm E.J."/>
            <person name="Culley D.E."/>
            <person name="Dehal P.S."/>
            <person name="Desantis T.Z."/>
            <person name="Gihring T.M."/>
            <person name="Lapidus A."/>
            <person name="Lin L.H."/>
            <person name="Lowry S.R."/>
            <person name="Moser D.P."/>
            <person name="Richardson P.M."/>
            <person name="Southam G."/>
            <person name="Wanger G."/>
            <person name="Pratt L.M."/>
            <person name="Andersen G.L."/>
            <person name="Hazen T.C."/>
            <person name="Brockman F.J."/>
            <person name="Arkin A.P."/>
            <person name="Onstott T.C."/>
        </authorList>
    </citation>
    <scope>NUCLEOTIDE SEQUENCE [LARGE SCALE GENOMIC DNA]</scope>
    <source>
        <strain evidence="3 4">MP104C</strain>
    </source>
</reference>
<feature type="signal peptide" evidence="1">
    <location>
        <begin position="1"/>
        <end position="25"/>
    </location>
</feature>
<proteinExistence type="predicted"/>
<keyword evidence="1" id="KW-0732">Signal</keyword>
<dbReference type="CDD" id="cd00118">
    <property type="entry name" value="LysM"/>
    <property type="match status" value="3"/>
</dbReference>
<dbReference type="OrthoDB" id="9785345at2"/>
<dbReference type="KEGG" id="dau:Daud_1096"/>
<evidence type="ECO:0000313" key="3">
    <source>
        <dbReference type="EMBL" id="ACA59608.1"/>
    </source>
</evidence>
<dbReference type="PROSITE" id="PS51782">
    <property type="entry name" value="LYSM"/>
    <property type="match status" value="3"/>
</dbReference>
<dbReference type="InterPro" id="IPR042047">
    <property type="entry name" value="SleB_dom1"/>
</dbReference>
<dbReference type="Gene3D" id="3.10.350.10">
    <property type="entry name" value="LysM domain"/>
    <property type="match status" value="3"/>
</dbReference>
<feature type="domain" description="LysM" evidence="2">
    <location>
        <begin position="74"/>
        <end position="118"/>
    </location>
</feature>
<organism evidence="3 4">
    <name type="scientific">Desulforudis audaxviator (strain MP104C)</name>
    <dbReference type="NCBI Taxonomy" id="477974"/>
    <lineage>
        <taxon>Bacteria</taxon>
        <taxon>Bacillati</taxon>
        <taxon>Bacillota</taxon>
        <taxon>Clostridia</taxon>
        <taxon>Thermoanaerobacterales</taxon>
        <taxon>Candidatus Desulforudaceae</taxon>
        <taxon>Candidatus Desulforudis</taxon>
    </lineage>
</organism>
<dbReference type="PANTHER" id="PTHR33734:SF22">
    <property type="entry name" value="MEMBRANE-BOUND LYTIC MUREIN TRANSGLYCOSYLASE D"/>
    <property type="match status" value="1"/>
</dbReference>
<dbReference type="STRING" id="477974.Daud_1096"/>
<dbReference type="eggNOG" id="COG1388">
    <property type="taxonomic scope" value="Bacteria"/>
</dbReference>
<dbReference type="GO" id="GO:0008932">
    <property type="term" value="F:lytic endotransglycosylase activity"/>
    <property type="evidence" value="ECO:0007669"/>
    <property type="project" value="TreeGrafter"/>
</dbReference>
<dbReference type="Pfam" id="PF01476">
    <property type="entry name" value="LysM"/>
    <property type="match status" value="3"/>
</dbReference>
<name>B1I3P9_DESAP</name>
<dbReference type="SMART" id="SM00257">
    <property type="entry name" value="LysM"/>
    <property type="match status" value="3"/>
</dbReference>
<dbReference type="InterPro" id="IPR036779">
    <property type="entry name" value="LysM_dom_sf"/>
</dbReference>
<dbReference type="CAZy" id="CBM50">
    <property type="family name" value="Carbohydrate-Binding Module Family 50"/>
</dbReference>
<sequence>MLQRLIRATLCTCLFVLFSAGTAFAAAHTVAPGESLFKIAQRYGVSTADLIAANGLGNRTEIHPGQTLTIPGKNTYTVRPGDSLFKVAQRFGVTVQALRTANGLGNLTTIYPGQVLNIPIASGTYVVRPGDSLFKIASRYGTDYRELMRLNGLAKAEIYPGQTLRVPAGGFPAAVARSRWSVSSRDFDLLARLITSEADCQPFLVKVAVGAVVLNRVKSHLFPNTIADVIYDRSNGKYQFEPVLNGFINRPATPESVRAAQAALDGHDPSWGALFFFEPWVTNRFLHALPVARDLGAFRFCYAR</sequence>
<dbReference type="AlphaFoldDB" id="B1I3P9"/>
<reference evidence="4" key="1">
    <citation type="submission" date="2007-10" db="EMBL/GenBank/DDBJ databases">
        <title>Complete sequence of chromosome of Desulforudis audaxviator MP104C.</title>
        <authorList>
            <person name="Copeland A."/>
            <person name="Lucas S."/>
            <person name="Lapidus A."/>
            <person name="Barry K."/>
            <person name="Glavina del Rio T."/>
            <person name="Dalin E."/>
            <person name="Tice H."/>
            <person name="Bruce D."/>
            <person name="Pitluck S."/>
            <person name="Lowry S.R."/>
            <person name="Larimer F."/>
            <person name="Land M.L."/>
            <person name="Hauser L."/>
            <person name="Kyrpides N."/>
            <person name="Ivanova N.N."/>
            <person name="Richardson P."/>
        </authorList>
    </citation>
    <scope>NUCLEOTIDE SEQUENCE [LARGE SCALE GENOMIC DNA]</scope>
    <source>
        <strain evidence="4">MP104C</strain>
    </source>
</reference>
<keyword evidence="4" id="KW-1185">Reference proteome</keyword>
<keyword evidence="3" id="KW-0378">Hydrolase</keyword>
<evidence type="ECO:0000256" key="1">
    <source>
        <dbReference type="SAM" id="SignalP"/>
    </source>
</evidence>
<dbReference type="Pfam" id="PF07486">
    <property type="entry name" value="Hydrolase_2"/>
    <property type="match status" value="1"/>
</dbReference>
<feature type="domain" description="LysM" evidence="2">
    <location>
        <begin position="123"/>
        <end position="166"/>
    </location>
</feature>
<dbReference type="eggNOG" id="COG3773">
    <property type="taxonomic scope" value="Bacteria"/>
</dbReference>
<dbReference type="SUPFAM" id="SSF54106">
    <property type="entry name" value="LysM domain"/>
    <property type="match status" value="3"/>
</dbReference>
<feature type="domain" description="LysM" evidence="2">
    <location>
        <begin position="26"/>
        <end position="70"/>
    </location>
</feature>
<dbReference type="InterPro" id="IPR011105">
    <property type="entry name" value="Cell_wall_hydrolase_SleB"/>
</dbReference>
<dbReference type="PANTHER" id="PTHR33734">
    <property type="entry name" value="LYSM DOMAIN-CONTAINING GPI-ANCHORED PROTEIN 2"/>
    <property type="match status" value="1"/>
</dbReference>
<accession>B1I3P9</accession>
<dbReference type="Gene3D" id="1.10.10.2520">
    <property type="entry name" value="Cell wall hydrolase SleB, domain 1"/>
    <property type="match status" value="1"/>
</dbReference>